<proteinExistence type="predicted"/>
<dbReference type="InterPro" id="IPR011852">
    <property type="entry name" value="TRAP_TAXI"/>
</dbReference>
<dbReference type="Gene3D" id="3.40.190.10">
    <property type="entry name" value="Periplasmic binding protein-like II"/>
    <property type="match status" value="2"/>
</dbReference>
<keyword evidence="2" id="KW-1185">Reference proteome</keyword>
<dbReference type="Proteomes" id="UP000761264">
    <property type="component" value="Unassembled WGS sequence"/>
</dbReference>
<dbReference type="AlphaFoldDB" id="A0A967K810"/>
<sequence>MPEGIYKSGLKGLCISLTLACLTGQPGTAAWAADKAVTIGTGSRAGVYYQVGRAVCRLVNQSQAQHGIACNAPSTAGSISNLKAVRAGQLQLAVAQSDWQFHAVNGSSRFSSAKPDPDLRSVFSVHGEPFTLVVRRDSGIRHLRDIEGRRVNIGNPGSGQRGTMEVVMQAMGWTKSSFSLSEELPASQQSLALCHDRVQALVYTVGHPNDSVAQAVRLCDAVIAEVSGPEIEKLVAARPYYAFTTVPGGLYSGNRDDVTTFGVKATLVTSAKVDADTIYAVTKAVFENLDSFRRMHPAFAGLQPERMVRDGLSAPLHEGAARYFKERGWL</sequence>
<dbReference type="EMBL" id="JAAQPH010000012">
    <property type="protein sequence ID" value="NIA70168.1"/>
    <property type="molecule type" value="Genomic_DNA"/>
</dbReference>
<dbReference type="SUPFAM" id="SSF53850">
    <property type="entry name" value="Periplasmic binding protein-like II"/>
    <property type="match status" value="1"/>
</dbReference>
<protein>
    <submittedName>
        <fullName evidence="1">TAXI family TRAP transporter solute-binding subunit</fullName>
    </submittedName>
</protein>
<reference evidence="1" key="1">
    <citation type="submission" date="2020-03" db="EMBL/GenBank/DDBJ databases">
        <title>Genome of Pelagibius litoralis DSM 21314T.</title>
        <authorList>
            <person name="Wang G."/>
        </authorList>
    </citation>
    <scope>NUCLEOTIDE SEQUENCE</scope>
    <source>
        <strain evidence="1">DSM 21314</strain>
    </source>
</reference>
<dbReference type="PANTHER" id="PTHR42941:SF1">
    <property type="entry name" value="SLL1037 PROTEIN"/>
    <property type="match status" value="1"/>
</dbReference>
<dbReference type="NCBIfam" id="TIGR02122">
    <property type="entry name" value="TRAP_TAXI"/>
    <property type="match status" value="1"/>
</dbReference>
<dbReference type="Pfam" id="PF16868">
    <property type="entry name" value="NMT1_3"/>
    <property type="match status" value="1"/>
</dbReference>
<dbReference type="RefSeq" id="WP_167226493.1">
    <property type="nucleotide sequence ID" value="NZ_JAAQPH010000012.1"/>
</dbReference>
<organism evidence="1 2">
    <name type="scientific">Pelagibius litoralis</name>
    <dbReference type="NCBI Taxonomy" id="374515"/>
    <lineage>
        <taxon>Bacteria</taxon>
        <taxon>Pseudomonadati</taxon>
        <taxon>Pseudomonadota</taxon>
        <taxon>Alphaproteobacteria</taxon>
        <taxon>Rhodospirillales</taxon>
        <taxon>Rhodovibrionaceae</taxon>
        <taxon>Pelagibius</taxon>
    </lineage>
</organism>
<name>A0A967K810_9PROT</name>
<evidence type="ECO:0000313" key="1">
    <source>
        <dbReference type="EMBL" id="NIA70168.1"/>
    </source>
</evidence>
<dbReference type="PANTHER" id="PTHR42941">
    <property type="entry name" value="SLL1037 PROTEIN"/>
    <property type="match status" value="1"/>
</dbReference>
<accession>A0A967K810</accession>
<evidence type="ECO:0000313" key="2">
    <source>
        <dbReference type="Proteomes" id="UP000761264"/>
    </source>
</evidence>
<dbReference type="CDD" id="cd13568">
    <property type="entry name" value="PBP2_TAXI_TRAP_like_3"/>
    <property type="match status" value="1"/>
</dbReference>
<comment type="caution">
    <text evidence="1">The sequence shown here is derived from an EMBL/GenBank/DDBJ whole genome shotgun (WGS) entry which is preliminary data.</text>
</comment>
<gene>
    <name evidence="1" type="ORF">HBA54_16295</name>
</gene>